<feature type="compositionally biased region" description="Polar residues" evidence="5">
    <location>
        <begin position="42"/>
        <end position="71"/>
    </location>
</feature>
<dbReference type="GO" id="GO:0008312">
    <property type="term" value="F:7S RNA binding"/>
    <property type="evidence" value="ECO:0007669"/>
    <property type="project" value="InterPro"/>
</dbReference>
<evidence type="ECO:0000256" key="4">
    <source>
        <dbReference type="ARBA" id="ARBA00023274"/>
    </source>
</evidence>
<dbReference type="GO" id="GO:0005786">
    <property type="term" value="C:signal recognition particle, endoplasmic reticulum targeting"/>
    <property type="evidence" value="ECO:0007669"/>
    <property type="project" value="UniProtKB-KW"/>
</dbReference>
<evidence type="ECO:0000313" key="6">
    <source>
        <dbReference type="EMBL" id="GJJ10569.1"/>
    </source>
</evidence>
<dbReference type="GO" id="GO:0006617">
    <property type="term" value="P:SRP-dependent cotranslational protein targeting to membrane, signal sequence recognition"/>
    <property type="evidence" value="ECO:0007669"/>
    <property type="project" value="TreeGrafter"/>
</dbReference>
<dbReference type="EMBL" id="BPWL01000005">
    <property type="protein sequence ID" value="GJJ10569.1"/>
    <property type="molecule type" value="Genomic_DNA"/>
</dbReference>
<name>A0AAV5ACY6_9AGAM</name>
<feature type="region of interest" description="Disordered" evidence="5">
    <location>
        <begin position="270"/>
        <end position="295"/>
    </location>
</feature>
<protein>
    <recommendedName>
        <fullName evidence="8">Signal recognition particle, SRP19 subunit</fullName>
    </recommendedName>
</protein>
<evidence type="ECO:0000256" key="2">
    <source>
        <dbReference type="ARBA" id="ARBA00022490"/>
    </source>
</evidence>
<keyword evidence="3" id="KW-0733">Signal recognition particle</keyword>
<dbReference type="PANTHER" id="PTHR17453:SF0">
    <property type="entry name" value="SIGNAL RECOGNITION PARTICLE 19 KDA PROTEIN"/>
    <property type="match status" value="1"/>
</dbReference>
<comment type="subcellular location">
    <subcellularLocation>
        <location evidence="1">Cytoplasm</location>
    </subcellularLocation>
</comment>
<reference evidence="6" key="1">
    <citation type="submission" date="2021-10" db="EMBL/GenBank/DDBJ databases">
        <title>De novo Genome Assembly of Clathrus columnatus (Basidiomycota, Fungi) Using Illumina and Nanopore Sequence Data.</title>
        <authorList>
            <person name="Ogiso-Tanaka E."/>
            <person name="Itagaki H."/>
            <person name="Hosoya T."/>
            <person name="Hosaka K."/>
        </authorList>
    </citation>
    <scope>NUCLEOTIDE SEQUENCE</scope>
    <source>
        <strain evidence="6">MO-923</strain>
    </source>
</reference>
<evidence type="ECO:0000256" key="5">
    <source>
        <dbReference type="SAM" id="MobiDB-lite"/>
    </source>
</evidence>
<feature type="compositionally biased region" description="Basic residues" evidence="5">
    <location>
        <begin position="284"/>
        <end position="295"/>
    </location>
</feature>
<dbReference type="Pfam" id="PF01922">
    <property type="entry name" value="SRP19"/>
    <property type="match status" value="1"/>
</dbReference>
<evidence type="ECO:0000256" key="1">
    <source>
        <dbReference type="ARBA" id="ARBA00004496"/>
    </source>
</evidence>
<gene>
    <name evidence="6" type="ORF">Clacol_004796</name>
</gene>
<dbReference type="Gene3D" id="3.30.56.30">
    <property type="entry name" value="Signal recognition particle, SRP19-like subunit"/>
    <property type="match status" value="1"/>
</dbReference>
<dbReference type="SUPFAM" id="SSF69695">
    <property type="entry name" value="SRP19"/>
    <property type="match status" value="1"/>
</dbReference>
<feature type="region of interest" description="Disordered" evidence="5">
    <location>
        <begin position="191"/>
        <end position="254"/>
    </location>
</feature>
<dbReference type="InterPro" id="IPR036521">
    <property type="entry name" value="SRP19-like_sf"/>
</dbReference>
<keyword evidence="4" id="KW-0687">Ribonucleoprotein</keyword>
<organism evidence="6 7">
    <name type="scientific">Clathrus columnatus</name>
    <dbReference type="NCBI Taxonomy" id="1419009"/>
    <lineage>
        <taxon>Eukaryota</taxon>
        <taxon>Fungi</taxon>
        <taxon>Dikarya</taxon>
        <taxon>Basidiomycota</taxon>
        <taxon>Agaricomycotina</taxon>
        <taxon>Agaricomycetes</taxon>
        <taxon>Phallomycetidae</taxon>
        <taxon>Phallales</taxon>
        <taxon>Clathraceae</taxon>
        <taxon>Clathrus</taxon>
    </lineage>
</organism>
<feature type="region of interest" description="Disordered" evidence="5">
    <location>
        <begin position="42"/>
        <end position="76"/>
    </location>
</feature>
<dbReference type="AlphaFoldDB" id="A0AAV5ACY6"/>
<comment type="caution">
    <text evidence="6">The sequence shown here is derived from an EMBL/GenBank/DDBJ whole genome shotgun (WGS) entry which is preliminary data.</text>
</comment>
<evidence type="ECO:0000256" key="3">
    <source>
        <dbReference type="ARBA" id="ARBA00023135"/>
    </source>
</evidence>
<dbReference type="Proteomes" id="UP001050691">
    <property type="component" value="Unassembled WGS sequence"/>
</dbReference>
<keyword evidence="2" id="KW-0963">Cytoplasm</keyword>
<dbReference type="InterPro" id="IPR002778">
    <property type="entry name" value="Signal_recog_particle_SRP19"/>
</dbReference>
<evidence type="ECO:0008006" key="8">
    <source>
        <dbReference type="Google" id="ProtNLM"/>
    </source>
</evidence>
<proteinExistence type="predicted"/>
<evidence type="ECO:0000313" key="7">
    <source>
        <dbReference type="Proteomes" id="UP001050691"/>
    </source>
</evidence>
<accession>A0AAV5ACY6</accession>
<keyword evidence="7" id="KW-1185">Reference proteome</keyword>
<dbReference type="PANTHER" id="PTHR17453">
    <property type="entry name" value="SIGNAL RECOGNITION PARTICLE 19 KD PROTEIN"/>
    <property type="match status" value="1"/>
</dbReference>
<sequence length="295" mass="32325">MSRRAVIEEVDDDEFDDDTDLLLPSLPNTGARGPILQELNVVQSPTQRPVASTPRSVPTTNASSVGETSASGDAVTVDPVTGKKTIWVQDGTPFKTWTSIYPIYIDAKKPYDNSERRIARNKSVWWPLSMDIVEACSRLRLKTLHEPTKQHPRDWENPGRVKVCFKVDGRPQNPNLKTTISEEIQKAHPDLIPRLDGSSPTIVAVPEPKPSGHSKDKAKTTAATRSAPVSTRKRKYLPQPPPGPPRISQYSPAQEANLLIETVKAGMNAPASGEGAANPALAGKGKRKVIRVRRQ</sequence>